<proteinExistence type="predicted"/>
<dbReference type="EMBL" id="FPBV01000010">
    <property type="protein sequence ID" value="SFU85250.1"/>
    <property type="molecule type" value="Genomic_DNA"/>
</dbReference>
<dbReference type="RefSeq" id="WP_074952516.1">
    <property type="nucleotide sequence ID" value="NZ_FPBV01000010.1"/>
</dbReference>
<dbReference type="Proteomes" id="UP000183508">
    <property type="component" value="Unassembled WGS sequence"/>
</dbReference>
<gene>
    <name evidence="1" type="ORF">SAMN05421543_11074</name>
</gene>
<keyword evidence="2" id="KW-1185">Reference proteome</keyword>
<sequence>MKAWLLGMLAVSAWSGTTGGSVGPNLPVPVQQIQQMEQQLLQDWQNLISLVQSGQADPAQVNQALRSISQHMRQMQSVMDQAEVRQRHLRHLPTVTGQGGAGQTARTAQAGQVEIVAGDARVPASAVRESAQLVQSLSTGVVHQVTGASLKKTQVVLFSSPQTYGRALEKAGVPAGEIDSIVQETGGLTVDNTVWIPLYNVQNEADLANVLTHELTHAALNEAGIGDSLPTWVNEGTAWLAGMMAEQQVSPQEVERLASASDAQLQQAAASGALLPLTASESDILQASYNVEWEDYRAVQSLVAKYGLAKWTAFLQGIPSSGVSGSFSQVYGISLQAYEQQFVNGLTTA</sequence>
<evidence type="ECO:0000313" key="1">
    <source>
        <dbReference type="EMBL" id="SFU85250.1"/>
    </source>
</evidence>
<evidence type="ECO:0000313" key="2">
    <source>
        <dbReference type="Proteomes" id="UP000183508"/>
    </source>
</evidence>
<reference evidence="2" key="1">
    <citation type="submission" date="2016-10" db="EMBL/GenBank/DDBJ databases">
        <authorList>
            <person name="Varghese N."/>
        </authorList>
    </citation>
    <scope>NUCLEOTIDE SEQUENCE [LARGE SCALE GENOMIC DNA]</scope>
    <source>
        <strain evidence="2">DSM 17980</strain>
    </source>
</reference>
<dbReference type="OrthoDB" id="2379112at2"/>
<evidence type="ECO:0008006" key="3">
    <source>
        <dbReference type="Google" id="ProtNLM"/>
    </source>
</evidence>
<accession>A0A1I7JJ98</accession>
<protein>
    <recommendedName>
        <fullName evidence="3">Peptidase MA superfamily protein</fullName>
    </recommendedName>
</protein>
<organism evidence="1 2">
    <name type="scientific">Alicyclobacillus macrosporangiidus</name>
    <dbReference type="NCBI Taxonomy" id="392015"/>
    <lineage>
        <taxon>Bacteria</taxon>
        <taxon>Bacillati</taxon>
        <taxon>Bacillota</taxon>
        <taxon>Bacilli</taxon>
        <taxon>Bacillales</taxon>
        <taxon>Alicyclobacillaceae</taxon>
        <taxon>Alicyclobacillus</taxon>
    </lineage>
</organism>
<dbReference type="AlphaFoldDB" id="A0A1I7JJ98"/>
<dbReference type="STRING" id="392015.SAMN05421543_11074"/>
<name>A0A1I7JJ98_9BACL</name>